<organism evidence="1 2">
    <name type="scientific">Prochlorococcus marinus str. XMU1401</name>
    <dbReference type="NCBI Taxonomy" id="2052594"/>
    <lineage>
        <taxon>Bacteria</taxon>
        <taxon>Bacillati</taxon>
        <taxon>Cyanobacteriota</taxon>
        <taxon>Cyanophyceae</taxon>
        <taxon>Synechococcales</taxon>
        <taxon>Prochlorococcaceae</taxon>
        <taxon>Prochlorococcus</taxon>
    </lineage>
</organism>
<name>A0A8I1X5J8_PROMR</name>
<proteinExistence type="predicted"/>
<protein>
    <submittedName>
        <fullName evidence="1">Uncharacterized protein</fullName>
    </submittedName>
</protein>
<evidence type="ECO:0000313" key="2">
    <source>
        <dbReference type="Proteomes" id="UP000666562"/>
    </source>
</evidence>
<reference evidence="1" key="1">
    <citation type="submission" date="2020-03" db="EMBL/GenBank/DDBJ databases">
        <title>Genome differentiation and subclade ecological adaptation of Prochlorococcus HLII clade in the global ocean.</title>
        <authorList>
            <person name="Yan W."/>
            <person name="Fen X."/>
            <person name="Zhang W."/>
        </authorList>
    </citation>
    <scope>NUCLEOTIDE SEQUENCE</scope>
    <source>
        <strain evidence="1">XMU1401</strain>
    </source>
</reference>
<dbReference type="AlphaFoldDB" id="A0A8I1X5J8"/>
<dbReference type="Proteomes" id="UP000666562">
    <property type="component" value="Unassembled WGS sequence"/>
</dbReference>
<accession>A0A8I1X5J8</accession>
<sequence length="63" mass="7890">MDMKEEMRLRMLIDITSEHVNKRIKKLKGKNKKSLRKEFKEWVVGVEKVKMEKVEFLDWYLYW</sequence>
<dbReference type="RefSeq" id="WP_025928051.1">
    <property type="nucleotide sequence ID" value="NZ_JAAORC010000002.1"/>
</dbReference>
<evidence type="ECO:0000313" key="1">
    <source>
        <dbReference type="EMBL" id="MBO8223122.1"/>
    </source>
</evidence>
<comment type="caution">
    <text evidence="1">The sequence shown here is derived from an EMBL/GenBank/DDBJ whole genome shotgun (WGS) entry which is preliminary data.</text>
</comment>
<gene>
    <name evidence="1" type="ORF">HA142_06305</name>
</gene>
<dbReference type="EMBL" id="JAAORC010000002">
    <property type="protein sequence ID" value="MBO8223122.1"/>
    <property type="molecule type" value="Genomic_DNA"/>
</dbReference>